<protein>
    <submittedName>
        <fullName evidence="2">Uncharacterized protein</fullName>
    </submittedName>
</protein>
<comment type="caution">
    <text evidence="2">The sequence shown here is derived from an EMBL/GenBank/DDBJ whole genome shotgun (WGS) entry which is preliminary data.</text>
</comment>
<sequence>MPPARHTAQEEAVFMADLLSGLDSSMFSAGPSPDRPRKSSGPLRIPKSPLRHIYKTPTKPKLVKSGAPLVFPQPAEPKLQSLASHDEDIAQLLDGAEAWDWDDMYSDFLTPKKSPRKHGGVIGNNSAVAENEYRPDPSTRCIVKGMHEYTSDGHYYKVHESPSGIIFFATFL</sequence>
<dbReference type="Proteomes" id="UP000186601">
    <property type="component" value="Unassembled WGS sequence"/>
</dbReference>
<accession>A0A2R6NZI2</accession>
<proteinExistence type="predicted"/>
<gene>
    <name evidence="2" type="ORF">PHLCEN_2v6405</name>
</gene>
<dbReference type="OrthoDB" id="3264859at2759"/>
<dbReference type="AlphaFoldDB" id="A0A2R6NZI2"/>
<keyword evidence="3" id="KW-1185">Reference proteome</keyword>
<evidence type="ECO:0000313" key="2">
    <source>
        <dbReference type="EMBL" id="PSR81326.1"/>
    </source>
</evidence>
<evidence type="ECO:0000313" key="3">
    <source>
        <dbReference type="Proteomes" id="UP000186601"/>
    </source>
</evidence>
<dbReference type="STRING" id="98765.A0A2R6NZI2"/>
<feature type="region of interest" description="Disordered" evidence="1">
    <location>
        <begin position="25"/>
        <end position="50"/>
    </location>
</feature>
<evidence type="ECO:0000256" key="1">
    <source>
        <dbReference type="SAM" id="MobiDB-lite"/>
    </source>
</evidence>
<name>A0A2R6NZI2_9APHY</name>
<dbReference type="EMBL" id="MLYV02000622">
    <property type="protein sequence ID" value="PSR81326.1"/>
    <property type="molecule type" value="Genomic_DNA"/>
</dbReference>
<reference evidence="2 3" key="1">
    <citation type="submission" date="2018-02" db="EMBL/GenBank/DDBJ databases">
        <title>Genome sequence of the basidiomycete white-rot fungus Phlebia centrifuga.</title>
        <authorList>
            <person name="Granchi Z."/>
            <person name="Peng M."/>
            <person name="de Vries R.P."/>
            <person name="Hilden K."/>
            <person name="Makela M.R."/>
            <person name="Grigoriev I."/>
            <person name="Riley R."/>
        </authorList>
    </citation>
    <scope>NUCLEOTIDE SEQUENCE [LARGE SCALE GENOMIC DNA]</scope>
    <source>
        <strain evidence="2 3">FBCC195</strain>
    </source>
</reference>
<organism evidence="2 3">
    <name type="scientific">Hermanssonia centrifuga</name>
    <dbReference type="NCBI Taxonomy" id="98765"/>
    <lineage>
        <taxon>Eukaryota</taxon>
        <taxon>Fungi</taxon>
        <taxon>Dikarya</taxon>
        <taxon>Basidiomycota</taxon>
        <taxon>Agaricomycotina</taxon>
        <taxon>Agaricomycetes</taxon>
        <taxon>Polyporales</taxon>
        <taxon>Meruliaceae</taxon>
        <taxon>Hermanssonia</taxon>
    </lineage>
</organism>